<keyword evidence="3" id="KW-1185">Reference proteome</keyword>
<evidence type="ECO:0000256" key="1">
    <source>
        <dbReference type="SAM" id="Phobius"/>
    </source>
</evidence>
<dbReference type="AlphaFoldDB" id="A0A512B9Q3"/>
<proteinExistence type="predicted"/>
<dbReference type="OrthoDB" id="674910at2"/>
<reference evidence="2 3" key="1">
    <citation type="submission" date="2019-07" db="EMBL/GenBank/DDBJ databases">
        <title>Whole genome shotgun sequence of Segetibacter aerophilus NBRC 106135.</title>
        <authorList>
            <person name="Hosoyama A."/>
            <person name="Uohara A."/>
            <person name="Ohji S."/>
            <person name="Ichikawa N."/>
        </authorList>
    </citation>
    <scope>NUCLEOTIDE SEQUENCE [LARGE SCALE GENOMIC DNA]</scope>
    <source>
        <strain evidence="2 3">NBRC 106135</strain>
    </source>
</reference>
<keyword evidence="1" id="KW-0812">Transmembrane</keyword>
<evidence type="ECO:0000313" key="2">
    <source>
        <dbReference type="EMBL" id="GEO08696.1"/>
    </source>
</evidence>
<comment type="caution">
    <text evidence="2">The sequence shown here is derived from an EMBL/GenBank/DDBJ whole genome shotgun (WGS) entry which is preliminary data.</text>
</comment>
<keyword evidence="1" id="KW-0472">Membrane</keyword>
<protein>
    <submittedName>
        <fullName evidence="2">Uncharacterized protein</fullName>
    </submittedName>
</protein>
<keyword evidence="1" id="KW-1133">Transmembrane helix</keyword>
<dbReference type="RefSeq" id="WP_147202767.1">
    <property type="nucleotide sequence ID" value="NZ_BJYT01000004.1"/>
</dbReference>
<name>A0A512B9Q3_9BACT</name>
<dbReference type="Proteomes" id="UP000321513">
    <property type="component" value="Unassembled WGS sequence"/>
</dbReference>
<accession>A0A512B9Q3</accession>
<dbReference type="EMBL" id="BJYT01000004">
    <property type="protein sequence ID" value="GEO08696.1"/>
    <property type="molecule type" value="Genomic_DNA"/>
</dbReference>
<organism evidence="2 3">
    <name type="scientific">Segetibacter aerophilus</name>
    <dbReference type="NCBI Taxonomy" id="670293"/>
    <lineage>
        <taxon>Bacteria</taxon>
        <taxon>Pseudomonadati</taxon>
        <taxon>Bacteroidota</taxon>
        <taxon>Chitinophagia</taxon>
        <taxon>Chitinophagales</taxon>
        <taxon>Chitinophagaceae</taxon>
        <taxon>Segetibacter</taxon>
    </lineage>
</organism>
<sequence>MSEVVLQAIVDKLEAIEIALLKQQTMPIDDEVPRSTLIKLEAFKSELSMIAAKVRISNERLNEIWERLDSYILKRDEHVKNSVTYHLHLNKSLRISLALFICLVVLLITCMNTYNSTKQFEANDIKYRALKMSGGKNLVRLLYYIDSSYNFNPDSLRQTTIQQEDRLAEQTKLLRLAGEKERDAEELKAKAKESR</sequence>
<evidence type="ECO:0000313" key="3">
    <source>
        <dbReference type="Proteomes" id="UP000321513"/>
    </source>
</evidence>
<feature type="transmembrane region" description="Helical" evidence="1">
    <location>
        <begin position="95"/>
        <end position="114"/>
    </location>
</feature>
<gene>
    <name evidence="2" type="ORF">SAE01_11920</name>
</gene>